<reference evidence="39 40" key="1">
    <citation type="submission" date="2023-11" db="EMBL/GenBank/DDBJ databases">
        <title>Halocaridina rubra genome assembly.</title>
        <authorList>
            <person name="Smith C."/>
        </authorList>
    </citation>
    <scope>NUCLEOTIDE SEQUENCE [LARGE SCALE GENOMIC DNA]</scope>
    <source>
        <strain evidence="39">EP-1</strain>
        <tissue evidence="39">Whole</tissue>
    </source>
</reference>
<evidence type="ECO:0000259" key="37">
    <source>
        <dbReference type="PROSITE" id="PS51060"/>
    </source>
</evidence>
<evidence type="ECO:0000256" key="30">
    <source>
        <dbReference type="ARBA" id="ARBA00032694"/>
    </source>
</evidence>
<dbReference type="EMBL" id="JAXCGZ010015177">
    <property type="protein sequence ID" value="KAK7070986.1"/>
    <property type="molecule type" value="Genomic_DNA"/>
</dbReference>
<dbReference type="InterPro" id="IPR036930">
    <property type="entry name" value="WGR_dom_sf"/>
</dbReference>
<accession>A0AAN8ZW81</accession>
<evidence type="ECO:0000313" key="40">
    <source>
        <dbReference type="Proteomes" id="UP001381693"/>
    </source>
</evidence>
<keyword evidence="40" id="KW-1185">Reference proteome</keyword>
<comment type="catalytic activity">
    <reaction evidence="35">
        <text>L-seryl-[protein] + NAD(+) = O-(ADP-D-ribosyl)-L-seryl-[protein] + nicotinamide + H(+)</text>
        <dbReference type="Rhea" id="RHEA:58232"/>
        <dbReference type="Rhea" id="RHEA-COMP:9863"/>
        <dbReference type="Rhea" id="RHEA-COMP:15091"/>
        <dbReference type="ChEBI" id="CHEBI:15378"/>
        <dbReference type="ChEBI" id="CHEBI:17154"/>
        <dbReference type="ChEBI" id="CHEBI:29999"/>
        <dbReference type="ChEBI" id="CHEBI:57540"/>
        <dbReference type="ChEBI" id="CHEBI:142556"/>
    </reaction>
    <physiologicalReaction direction="left-to-right" evidence="35">
        <dbReference type="Rhea" id="RHEA:58233"/>
    </physiologicalReaction>
</comment>
<dbReference type="SUPFAM" id="SSF47587">
    <property type="entry name" value="Domain of poly(ADP-ribose) polymerase"/>
    <property type="match status" value="1"/>
</dbReference>
<comment type="subcellular location">
    <subcellularLocation>
        <location evidence="1">Chromosome</location>
    </subcellularLocation>
    <subcellularLocation>
        <location evidence="2">Cytoplasm</location>
        <location evidence="2">Cytosol</location>
    </subcellularLocation>
    <subcellularLocation>
        <location evidence="3">Nucleus</location>
        <location evidence="3">Nucleolus</location>
    </subcellularLocation>
</comment>
<evidence type="ECO:0000256" key="12">
    <source>
        <dbReference type="ARBA" id="ARBA00022679"/>
    </source>
</evidence>
<dbReference type="PROSITE" id="PS51977">
    <property type="entry name" value="WGR"/>
    <property type="match status" value="1"/>
</dbReference>
<evidence type="ECO:0000256" key="27">
    <source>
        <dbReference type="ARBA" id="ARBA00030905"/>
    </source>
</evidence>
<dbReference type="FunFam" id="1.20.142.10:FF:000001">
    <property type="entry name" value="Poly [ADP-ribose] polymerase"/>
    <property type="match status" value="1"/>
</dbReference>
<protein>
    <recommendedName>
        <fullName evidence="5">Poly [ADP-ribose] polymerase 1</fullName>
        <ecNumber evidence="4">2.4.2.30</ecNumber>
    </recommendedName>
    <alternativeName>
        <fullName evidence="27">ADP-ribosyltransferase diphtheria toxin-like 1</fullName>
    </alternativeName>
    <alternativeName>
        <fullName evidence="30">DNA ADP-ribosyltransferase PARP1</fullName>
    </alternativeName>
    <alternativeName>
        <fullName evidence="28">NAD(+) ADP-ribosyltransferase 1</fullName>
    </alternativeName>
    <alternativeName>
        <fullName evidence="31">Poly[ADP-ribose] synthase 1</fullName>
    </alternativeName>
    <alternativeName>
        <fullName evidence="29">Protein poly-ADP-ribosyltransferase PARP1</fullName>
    </alternativeName>
</protein>
<keyword evidence="10" id="KW-0399">Innate immunity</keyword>
<evidence type="ECO:0000256" key="6">
    <source>
        <dbReference type="ARBA" id="ARBA00022454"/>
    </source>
</evidence>
<evidence type="ECO:0000256" key="25">
    <source>
        <dbReference type="ARBA" id="ARBA00024159"/>
    </source>
</evidence>
<feature type="non-terminal residue" evidence="39">
    <location>
        <position position="366"/>
    </location>
</feature>
<dbReference type="GO" id="GO:0006302">
    <property type="term" value="P:double-strand break repair"/>
    <property type="evidence" value="ECO:0007669"/>
    <property type="project" value="TreeGrafter"/>
</dbReference>
<dbReference type="InterPro" id="IPR004102">
    <property type="entry name" value="Poly(ADP-ribose)pol_reg_dom"/>
</dbReference>
<evidence type="ECO:0000256" key="24">
    <source>
        <dbReference type="ARBA" id="ARBA00023242"/>
    </source>
</evidence>
<keyword evidence="19" id="KW-0391">Immunity</keyword>
<evidence type="ECO:0000256" key="32">
    <source>
        <dbReference type="ARBA" id="ARBA00033987"/>
    </source>
</evidence>
<dbReference type="InterPro" id="IPR012317">
    <property type="entry name" value="Poly(ADP-ribose)pol_cat_dom"/>
</dbReference>
<evidence type="ECO:0000259" key="36">
    <source>
        <dbReference type="PROSITE" id="PS51059"/>
    </source>
</evidence>
<evidence type="ECO:0000256" key="35">
    <source>
        <dbReference type="ARBA" id="ARBA00048575"/>
    </source>
</evidence>
<keyword evidence="24" id="KW-0539">Nucleus</keyword>
<feature type="domain" description="PARP catalytic" evidence="36">
    <location>
        <begin position="319"/>
        <end position="366"/>
    </location>
</feature>
<evidence type="ECO:0000256" key="29">
    <source>
        <dbReference type="ARBA" id="ARBA00031228"/>
    </source>
</evidence>
<evidence type="ECO:0000256" key="20">
    <source>
        <dbReference type="ARBA" id="ARBA00023015"/>
    </source>
</evidence>
<evidence type="ECO:0000256" key="31">
    <source>
        <dbReference type="ARBA" id="ARBA00032956"/>
    </source>
</evidence>
<dbReference type="GO" id="GO:0008270">
    <property type="term" value="F:zinc ion binding"/>
    <property type="evidence" value="ECO:0007669"/>
    <property type="project" value="UniProtKB-KW"/>
</dbReference>
<feature type="domain" description="WGR" evidence="38">
    <location>
        <begin position="56"/>
        <end position="152"/>
    </location>
</feature>
<keyword evidence="23" id="KW-0804">Transcription</keyword>
<keyword evidence="14" id="KW-0479">Metal-binding</keyword>
<keyword evidence="6" id="KW-0158">Chromosome</keyword>
<gene>
    <name evidence="39" type="primary">PARP1_2</name>
    <name evidence="39" type="ORF">SK128_006845</name>
</gene>
<evidence type="ECO:0000256" key="9">
    <source>
        <dbReference type="ARBA" id="ARBA00022533"/>
    </source>
</evidence>
<keyword evidence="16" id="KW-0013">ADP-ribosylation</keyword>
<keyword evidence="9" id="KW-0021">Allosteric enzyme</keyword>
<dbReference type="GO" id="GO:0070212">
    <property type="term" value="P:protein poly-ADP-ribosylation"/>
    <property type="evidence" value="ECO:0007669"/>
    <property type="project" value="TreeGrafter"/>
</dbReference>
<evidence type="ECO:0000256" key="4">
    <source>
        <dbReference type="ARBA" id="ARBA00012020"/>
    </source>
</evidence>
<evidence type="ECO:0000256" key="19">
    <source>
        <dbReference type="ARBA" id="ARBA00022859"/>
    </source>
</evidence>
<evidence type="ECO:0000256" key="28">
    <source>
        <dbReference type="ARBA" id="ARBA00030986"/>
    </source>
</evidence>
<keyword evidence="12 39" id="KW-0808">Transferase</keyword>
<evidence type="ECO:0000256" key="8">
    <source>
        <dbReference type="ARBA" id="ARBA00022499"/>
    </source>
</evidence>
<evidence type="ECO:0000256" key="15">
    <source>
        <dbReference type="ARBA" id="ARBA00022737"/>
    </source>
</evidence>
<keyword evidence="13" id="KW-0548">Nucleotidyltransferase</keyword>
<evidence type="ECO:0000256" key="21">
    <source>
        <dbReference type="ARBA" id="ARBA00023027"/>
    </source>
</evidence>
<dbReference type="Proteomes" id="UP001381693">
    <property type="component" value="Unassembled WGS sequence"/>
</dbReference>
<keyword evidence="15" id="KW-0677">Repeat</keyword>
<feature type="domain" description="PARP alpha-helical" evidence="37">
    <location>
        <begin position="175"/>
        <end position="308"/>
    </location>
</feature>
<dbReference type="GO" id="GO:0005730">
    <property type="term" value="C:nucleolus"/>
    <property type="evidence" value="ECO:0007669"/>
    <property type="project" value="UniProtKB-SubCell"/>
</dbReference>
<dbReference type="PANTHER" id="PTHR10459:SF112">
    <property type="entry name" value="POLY [ADP-RIBOSE] POLYMERASE 1"/>
    <property type="match status" value="1"/>
</dbReference>
<dbReference type="InterPro" id="IPR050800">
    <property type="entry name" value="ARTD/PARP"/>
</dbReference>
<organism evidence="39 40">
    <name type="scientific">Halocaridina rubra</name>
    <name type="common">Hawaiian red shrimp</name>
    <dbReference type="NCBI Taxonomy" id="373956"/>
    <lineage>
        <taxon>Eukaryota</taxon>
        <taxon>Metazoa</taxon>
        <taxon>Ecdysozoa</taxon>
        <taxon>Arthropoda</taxon>
        <taxon>Crustacea</taxon>
        <taxon>Multicrustacea</taxon>
        <taxon>Malacostraca</taxon>
        <taxon>Eumalacostraca</taxon>
        <taxon>Eucarida</taxon>
        <taxon>Decapoda</taxon>
        <taxon>Pleocyemata</taxon>
        <taxon>Caridea</taxon>
        <taxon>Atyoidea</taxon>
        <taxon>Atyidae</taxon>
        <taxon>Halocaridina</taxon>
    </lineage>
</organism>
<evidence type="ECO:0000256" key="18">
    <source>
        <dbReference type="ARBA" id="ARBA00022833"/>
    </source>
</evidence>
<evidence type="ECO:0000256" key="16">
    <source>
        <dbReference type="ARBA" id="ARBA00022765"/>
    </source>
</evidence>
<dbReference type="GO" id="GO:0003950">
    <property type="term" value="F:NAD+ poly-ADP-ribosyltransferase activity"/>
    <property type="evidence" value="ECO:0007669"/>
    <property type="project" value="UniProtKB-EC"/>
</dbReference>
<evidence type="ECO:0000256" key="2">
    <source>
        <dbReference type="ARBA" id="ARBA00004514"/>
    </source>
</evidence>
<evidence type="ECO:0000256" key="3">
    <source>
        <dbReference type="ARBA" id="ARBA00004604"/>
    </source>
</evidence>
<keyword evidence="17" id="KW-0863">Zinc-finger</keyword>
<dbReference type="GO" id="GO:0003677">
    <property type="term" value="F:DNA binding"/>
    <property type="evidence" value="ECO:0007669"/>
    <property type="project" value="UniProtKB-KW"/>
</dbReference>
<proteinExistence type="predicted"/>
<dbReference type="GO" id="GO:0005694">
    <property type="term" value="C:chromosome"/>
    <property type="evidence" value="ECO:0007669"/>
    <property type="project" value="UniProtKB-SubCell"/>
</dbReference>
<evidence type="ECO:0000256" key="14">
    <source>
        <dbReference type="ARBA" id="ARBA00022723"/>
    </source>
</evidence>
<dbReference type="Pfam" id="PF05406">
    <property type="entry name" value="WGR"/>
    <property type="match status" value="1"/>
</dbReference>
<comment type="catalytic activity">
    <reaction evidence="32">
        <text>NAD(+) + (ADP-D-ribosyl)n-acceptor = nicotinamide + (ADP-D-ribosyl)n+1-acceptor + H(+).</text>
        <dbReference type="EC" id="2.4.2.30"/>
    </reaction>
</comment>
<dbReference type="GO" id="GO:0016779">
    <property type="term" value="F:nucleotidyltransferase activity"/>
    <property type="evidence" value="ECO:0007669"/>
    <property type="project" value="UniProtKB-KW"/>
</dbReference>
<dbReference type="SUPFAM" id="SSF142921">
    <property type="entry name" value="WGR domain-like"/>
    <property type="match status" value="1"/>
</dbReference>
<keyword evidence="8" id="KW-1017">Isopeptide bond</keyword>
<comment type="catalytic activity">
    <reaction evidence="34">
        <text>L-tyrosyl-[protein] + NAD(+) = O-(ADP-D-ribosyl)-L-tyrosyl-[protein] + nicotinamide + H(+)</text>
        <dbReference type="Rhea" id="RHEA:58236"/>
        <dbReference type="Rhea" id="RHEA-COMP:10136"/>
        <dbReference type="Rhea" id="RHEA-COMP:15092"/>
        <dbReference type="ChEBI" id="CHEBI:15378"/>
        <dbReference type="ChEBI" id="CHEBI:17154"/>
        <dbReference type="ChEBI" id="CHEBI:46858"/>
        <dbReference type="ChEBI" id="CHEBI:57540"/>
        <dbReference type="ChEBI" id="CHEBI:142557"/>
    </reaction>
    <physiologicalReaction direction="left-to-right" evidence="34">
        <dbReference type="Rhea" id="RHEA:58237"/>
    </physiologicalReaction>
</comment>
<keyword evidence="7" id="KW-0963">Cytoplasm</keyword>
<evidence type="ECO:0000256" key="11">
    <source>
        <dbReference type="ARBA" id="ARBA00022676"/>
    </source>
</evidence>
<evidence type="ECO:0000256" key="7">
    <source>
        <dbReference type="ARBA" id="ARBA00022490"/>
    </source>
</evidence>
<dbReference type="PANTHER" id="PTHR10459">
    <property type="entry name" value="DNA LIGASE"/>
    <property type="match status" value="1"/>
</dbReference>
<evidence type="ECO:0000256" key="26">
    <source>
        <dbReference type="ARBA" id="ARBA00024164"/>
    </source>
</evidence>
<keyword evidence="21" id="KW-0520">NAD</keyword>
<keyword evidence="20" id="KW-0805">Transcription regulation</keyword>
<evidence type="ECO:0000256" key="17">
    <source>
        <dbReference type="ARBA" id="ARBA00022771"/>
    </source>
</evidence>
<dbReference type="GO" id="GO:1990404">
    <property type="term" value="F:NAD+-protein mono-ADP-ribosyltransferase activity"/>
    <property type="evidence" value="ECO:0007669"/>
    <property type="project" value="TreeGrafter"/>
</dbReference>
<dbReference type="InterPro" id="IPR036616">
    <property type="entry name" value="Poly(ADP-ribose)pol_reg_dom_sf"/>
</dbReference>
<evidence type="ECO:0000256" key="23">
    <source>
        <dbReference type="ARBA" id="ARBA00023163"/>
    </source>
</evidence>
<evidence type="ECO:0000256" key="33">
    <source>
        <dbReference type="ARBA" id="ARBA00048241"/>
    </source>
</evidence>
<dbReference type="InterPro" id="IPR008893">
    <property type="entry name" value="WGR_domain"/>
</dbReference>
<dbReference type="Gene3D" id="1.20.142.10">
    <property type="entry name" value="Poly(ADP-ribose) polymerase, regulatory domain"/>
    <property type="match status" value="1"/>
</dbReference>
<dbReference type="EC" id="2.4.2.30" evidence="4"/>
<evidence type="ECO:0000259" key="38">
    <source>
        <dbReference type="PROSITE" id="PS51977"/>
    </source>
</evidence>
<dbReference type="PROSITE" id="PS51060">
    <property type="entry name" value="PARP_ALPHA_HD"/>
    <property type="match status" value="1"/>
</dbReference>
<dbReference type="CDD" id="cd08001">
    <property type="entry name" value="WGR_PARP1_like"/>
    <property type="match status" value="1"/>
</dbReference>
<name>A0AAN8ZW81_HALRR</name>
<evidence type="ECO:0000256" key="34">
    <source>
        <dbReference type="ARBA" id="ARBA00048339"/>
    </source>
</evidence>
<comment type="catalytic activity">
    <reaction evidence="25">
        <text>L-glutamyl-[protein] + NAD(+) = 5-O-(ADP-D-ribosyl)-L-glutamyl-[protein] + nicotinamide</text>
        <dbReference type="Rhea" id="RHEA:58224"/>
        <dbReference type="Rhea" id="RHEA-COMP:10208"/>
        <dbReference type="Rhea" id="RHEA-COMP:15089"/>
        <dbReference type="ChEBI" id="CHEBI:17154"/>
        <dbReference type="ChEBI" id="CHEBI:29973"/>
        <dbReference type="ChEBI" id="CHEBI:57540"/>
        <dbReference type="ChEBI" id="CHEBI:142540"/>
    </reaction>
    <physiologicalReaction direction="left-to-right" evidence="25">
        <dbReference type="Rhea" id="RHEA:58225"/>
    </physiologicalReaction>
</comment>
<dbReference type="PROSITE" id="PS51059">
    <property type="entry name" value="PARP_CATALYTIC"/>
    <property type="match status" value="1"/>
</dbReference>
<evidence type="ECO:0000256" key="22">
    <source>
        <dbReference type="ARBA" id="ARBA00023125"/>
    </source>
</evidence>
<comment type="caution">
    <text evidence="39">The sequence shown here is derived from an EMBL/GenBank/DDBJ whole genome shotgun (WGS) entry which is preliminary data.</text>
</comment>
<evidence type="ECO:0000256" key="1">
    <source>
        <dbReference type="ARBA" id="ARBA00004286"/>
    </source>
</evidence>
<evidence type="ECO:0000313" key="39">
    <source>
        <dbReference type="EMBL" id="KAK7070986.1"/>
    </source>
</evidence>
<dbReference type="GO" id="GO:0045087">
    <property type="term" value="P:innate immune response"/>
    <property type="evidence" value="ECO:0007669"/>
    <property type="project" value="UniProtKB-KW"/>
</dbReference>
<dbReference type="GO" id="GO:0005829">
    <property type="term" value="C:cytosol"/>
    <property type="evidence" value="ECO:0007669"/>
    <property type="project" value="UniProtKB-SubCell"/>
</dbReference>
<evidence type="ECO:0000256" key="10">
    <source>
        <dbReference type="ARBA" id="ARBA00022588"/>
    </source>
</evidence>
<keyword evidence="11 39" id="KW-0328">Glycosyltransferase</keyword>
<dbReference type="SMART" id="SM00773">
    <property type="entry name" value="WGR"/>
    <property type="match status" value="1"/>
</dbReference>
<evidence type="ECO:0000256" key="5">
    <source>
        <dbReference type="ARBA" id="ARBA00017163"/>
    </source>
</evidence>
<dbReference type="Pfam" id="PF02877">
    <property type="entry name" value="PARP_reg"/>
    <property type="match status" value="1"/>
</dbReference>
<comment type="catalytic activity">
    <reaction evidence="33">
        <text>L-histidyl-[protein] + NAD(+) = N(tele)-(ADP-D-ribosyl)-L-histidyl-[protein] + nicotinamide + H(+)</text>
        <dbReference type="Rhea" id="RHEA:72071"/>
        <dbReference type="Rhea" id="RHEA-COMP:9745"/>
        <dbReference type="Rhea" id="RHEA-COMP:18085"/>
        <dbReference type="ChEBI" id="CHEBI:15378"/>
        <dbReference type="ChEBI" id="CHEBI:17154"/>
        <dbReference type="ChEBI" id="CHEBI:29979"/>
        <dbReference type="ChEBI" id="CHEBI:57540"/>
        <dbReference type="ChEBI" id="CHEBI:191398"/>
    </reaction>
    <physiologicalReaction direction="left-to-right" evidence="33">
        <dbReference type="Rhea" id="RHEA:72072"/>
    </physiologicalReaction>
</comment>
<keyword evidence="18" id="KW-0862">Zinc</keyword>
<dbReference type="AlphaFoldDB" id="A0AAN8ZW81"/>
<sequence length="366" mass="41400">MDGLGGKSFRHTDQGILLSHVQSILDSRFLKSVPEKQKVKLKGGAAVDPDSGLEDKAHVYQRGSKLYNCVLGMVDIVRGTNSYYKLQVLESDKKNTWWVFRSWGRIGTTIGNNKLERMEDLNDAISSFEALYEEKTGNRFFAKEFKKVPGCWYPLDIDYGQEEEAVKKPLVAGSKSKLHKAVQDLVALIFDVDTMKSALIEFEIDTKKMPLGKLSKKQIQSAYKVLSEALEFIKKLENESAEKDATKAEGAVGINARLLDCSNRFYTLIPHDFGMKQPPILDKLDLINCKIAMLDNLSEIEVAYNLLKSEDAEEDKGADPIDKHYKKLKTKIEVIDSESDEYEMIKNYITNTHAATHSNYKLNIVE</sequence>
<comment type="catalytic activity">
    <reaction evidence="26">
        <text>L-aspartyl-[protein] + NAD(+) = 4-O-(ADP-D-ribosyl)-L-aspartyl-[protein] + nicotinamide</text>
        <dbReference type="Rhea" id="RHEA:54424"/>
        <dbReference type="Rhea" id="RHEA-COMP:9867"/>
        <dbReference type="Rhea" id="RHEA-COMP:13832"/>
        <dbReference type="ChEBI" id="CHEBI:17154"/>
        <dbReference type="ChEBI" id="CHEBI:29961"/>
        <dbReference type="ChEBI" id="CHEBI:57540"/>
        <dbReference type="ChEBI" id="CHEBI:138102"/>
    </reaction>
    <physiologicalReaction direction="left-to-right" evidence="26">
        <dbReference type="Rhea" id="RHEA:54425"/>
    </physiologicalReaction>
</comment>
<evidence type="ECO:0000256" key="13">
    <source>
        <dbReference type="ARBA" id="ARBA00022695"/>
    </source>
</evidence>
<keyword evidence="22" id="KW-0238">DNA-binding</keyword>